<evidence type="ECO:0000259" key="3">
    <source>
        <dbReference type="Pfam" id="PF04389"/>
    </source>
</evidence>
<reference evidence="4" key="2">
    <citation type="submission" date="2020-09" db="EMBL/GenBank/DDBJ databases">
        <authorList>
            <person name="Sun Q."/>
            <person name="Zhou Y."/>
        </authorList>
    </citation>
    <scope>NUCLEOTIDE SEQUENCE</scope>
    <source>
        <strain evidence="4">CGMCC 1.15519</strain>
    </source>
</reference>
<sequence length="578" mass="59804">MARWLALVVTLVAAAFLGFAAARPPLPVPASAPADQFSAIRAMGDVRVIARAPHPTGSAANDAVRAHLVARLQDLGFTVRETSFPMPDKARRGLVKRGTADAATGVNITALRPGRDPAAPAVALMAHYDSVPGSPGAADDAAGVAAALEIARAIPRSTQARDLVVLLTDAEEAGLVGARAFFAPGIAGDPLADRIGVLVNMETRGGGGRAFMFETGADNGAMMALYRRVVANPTTTAMAVKIYALLPNSTDFTPVRKRGIPGFNFAFTGDARLYHSPLATPDAVDQGSIQHMGGQALGITRALVTAGALPPAAPDAIFADVFGLFTLSYPVAMGWLLLGVAAVLLVAAARRRRADWTGWGLAAAGLDAVTVTLTAGVLLYLGNLLSGADAPVNYYDRLAALPRLETQALLLMLASLAITVAMLPRRHSRRHPRRLWSGWIGLAGLNLVIAAAAQVWLPAAGPILAWPLLVALVAMTIAARAPDTVGTIAAMVAAILGLAWLGSLAHGVLLGIGTGMPSVTAVFAPLGLMLLWPLLPHTAARRPLLIAALLLVVAAGSLALWVRVDAPAPLIPAYTDSK</sequence>
<name>A0A917E9Y8_9SPHN</name>
<feature type="signal peptide" evidence="2">
    <location>
        <begin position="1"/>
        <end position="20"/>
    </location>
</feature>
<dbReference type="PANTHER" id="PTHR12147">
    <property type="entry name" value="METALLOPEPTIDASE M28 FAMILY MEMBER"/>
    <property type="match status" value="1"/>
</dbReference>
<dbReference type="EMBL" id="BMJM01000006">
    <property type="protein sequence ID" value="GGE13509.1"/>
    <property type="molecule type" value="Genomic_DNA"/>
</dbReference>
<protein>
    <recommendedName>
        <fullName evidence="3">Peptidase M28 domain-containing protein</fullName>
    </recommendedName>
</protein>
<dbReference type="Pfam" id="PF04389">
    <property type="entry name" value="Peptidase_M28"/>
    <property type="match status" value="1"/>
</dbReference>
<dbReference type="SUPFAM" id="SSF53187">
    <property type="entry name" value="Zn-dependent exopeptidases"/>
    <property type="match status" value="1"/>
</dbReference>
<dbReference type="Gene3D" id="3.40.630.10">
    <property type="entry name" value="Zn peptidases"/>
    <property type="match status" value="1"/>
</dbReference>
<feature type="transmembrane region" description="Helical" evidence="1">
    <location>
        <begin position="406"/>
        <end position="423"/>
    </location>
</feature>
<evidence type="ECO:0000256" key="2">
    <source>
        <dbReference type="SAM" id="SignalP"/>
    </source>
</evidence>
<dbReference type="InterPro" id="IPR007484">
    <property type="entry name" value="Peptidase_M28"/>
</dbReference>
<dbReference type="AlphaFoldDB" id="A0A917E9Y8"/>
<comment type="caution">
    <text evidence="4">The sequence shown here is derived from an EMBL/GenBank/DDBJ whole genome shotgun (WGS) entry which is preliminary data.</text>
</comment>
<dbReference type="Proteomes" id="UP000635071">
    <property type="component" value="Unassembled WGS sequence"/>
</dbReference>
<organism evidence="4 5">
    <name type="scientific">Sandarakinorhabdus glacialis</name>
    <dbReference type="NCBI Taxonomy" id="1614636"/>
    <lineage>
        <taxon>Bacteria</taxon>
        <taxon>Pseudomonadati</taxon>
        <taxon>Pseudomonadota</taxon>
        <taxon>Alphaproteobacteria</taxon>
        <taxon>Sphingomonadales</taxon>
        <taxon>Sphingosinicellaceae</taxon>
        <taxon>Sandarakinorhabdus</taxon>
    </lineage>
</organism>
<feature type="transmembrane region" description="Helical" evidence="1">
    <location>
        <begin position="435"/>
        <end position="457"/>
    </location>
</feature>
<feature type="transmembrane region" description="Helical" evidence="1">
    <location>
        <begin position="515"/>
        <end position="532"/>
    </location>
</feature>
<keyword evidence="5" id="KW-1185">Reference proteome</keyword>
<feature type="domain" description="Peptidase M28" evidence="3">
    <location>
        <begin position="107"/>
        <end position="296"/>
    </location>
</feature>
<reference evidence="4" key="1">
    <citation type="journal article" date="2014" name="Int. J. Syst. Evol. Microbiol.">
        <title>Complete genome sequence of Corynebacterium casei LMG S-19264T (=DSM 44701T), isolated from a smear-ripened cheese.</title>
        <authorList>
            <consortium name="US DOE Joint Genome Institute (JGI-PGF)"/>
            <person name="Walter F."/>
            <person name="Albersmeier A."/>
            <person name="Kalinowski J."/>
            <person name="Ruckert C."/>
        </authorList>
    </citation>
    <scope>NUCLEOTIDE SEQUENCE</scope>
    <source>
        <strain evidence="4">CGMCC 1.15519</strain>
    </source>
</reference>
<feature type="transmembrane region" description="Helical" evidence="1">
    <location>
        <begin position="361"/>
        <end position="386"/>
    </location>
</feature>
<feature type="transmembrane region" description="Helical" evidence="1">
    <location>
        <begin position="488"/>
        <end position="509"/>
    </location>
</feature>
<evidence type="ECO:0000313" key="5">
    <source>
        <dbReference type="Proteomes" id="UP000635071"/>
    </source>
</evidence>
<feature type="chain" id="PRO_5037410214" description="Peptidase M28 domain-containing protein" evidence="2">
    <location>
        <begin position="21"/>
        <end position="578"/>
    </location>
</feature>
<keyword evidence="1" id="KW-1133">Transmembrane helix</keyword>
<dbReference type="GO" id="GO:0008235">
    <property type="term" value="F:metalloexopeptidase activity"/>
    <property type="evidence" value="ECO:0007669"/>
    <property type="project" value="InterPro"/>
</dbReference>
<dbReference type="PANTHER" id="PTHR12147:SF26">
    <property type="entry name" value="PEPTIDASE M28 DOMAIN-CONTAINING PROTEIN"/>
    <property type="match status" value="1"/>
</dbReference>
<keyword evidence="1" id="KW-0472">Membrane</keyword>
<feature type="transmembrane region" description="Helical" evidence="1">
    <location>
        <begin position="463"/>
        <end position="481"/>
    </location>
</feature>
<feature type="transmembrane region" description="Helical" evidence="1">
    <location>
        <begin position="327"/>
        <end position="349"/>
    </location>
</feature>
<evidence type="ECO:0000256" key="1">
    <source>
        <dbReference type="SAM" id="Phobius"/>
    </source>
</evidence>
<accession>A0A917E9Y8</accession>
<proteinExistence type="predicted"/>
<dbReference type="InterPro" id="IPR045175">
    <property type="entry name" value="M28_fam"/>
</dbReference>
<keyword evidence="2" id="KW-0732">Signal</keyword>
<keyword evidence="1" id="KW-0812">Transmembrane</keyword>
<dbReference type="GO" id="GO:0006508">
    <property type="term" value="P:proteolysis"/>
    <property type="evidence" value="ECO:0007669"/>
    <property type="project" value="InterPro"/>
</dbReference>
<feature type="transmembrane region" description="Helical" evidence="1">
    <location>
        <begin position="544"/>
        <end position="562"/>
    </location>
</feature>
<evidence type="ECO:0000313" key="4">
    <source>
        <dbReference type="EMBL" id="GGE13509.1"/>
    </source>
</evidence>
<gene>
    <name evidence="4" type="ORF">GCM10011529_19860</name>
</gene>